<dbReference type="InterPro" id="IPR002477">
    <property type="entry name" value="Peptidoglycan-bd-like"/>
</dbReference>
<evidence type="ECO:0000313" key="4">
    <source>
        <dbReference type="EMBL" id="PJE96122.1"/>
    </source>
</evidence>
<evidence type="ECO:0000256" key="1">
    <source>
        <dbReference type="SAM" id="MobiDB-lite"/>
    </source>
</evidence>
<dbReference type="Pfam" id="PF01471">
    <property type="entry name" value="PG_binding_1"/>
    <property type="match status" value="1"/>
</dbReference>
<dbReference type="AlphaFoldDB" id="A0A2M8LVZ4"/>
<feature type="region of interest" description="Disordered" evidence="1">
    <location>
        <begin position="117"/>
        <end position="161"/>
    </location>
</feature>
<feature type="compositionally biased region" description="Basic and acidic residues" evidence="1">
    <location>
        <begin position="127"/>
        <end position="137"/>
    </location>
</feature>
<dbReference type="Gene3D" id="1.10.101.10">
    <property type="entry name" value="PGBD-like superfamily/PGBD"/>
    <property type="match status" value="1"/>
</dbReference>
<comment type="caution">
    <text evidence="4">The sequence shown here is derived from an EMBL/GenBank/DDBJ whole genome shotgun (WGS) entry which is preliminary data.</text>
</comment>
<organism evidence="4 5">
    <name type="scientific">Streptomyces carminius</name>
    <dbReference type="NCBI Taxonomy" id="2665496"/>
    <lineage>
        <taxon>Bacteria</taxon>
        <taxon>Bacillati</taxon>
        <taxon>Actinomycetota</taxon>
        <taxon>Actinomycetes</taxon>
        <taxon>Kitasatosporales</taxon>
        <taxon>Streptomycetaceae</taxon>
        <taxon>Streptomyces</taxon>
    </lineage>
</organism>
<name>A0A2M8LVZ4_9ACTN</name>
<feature type="transmembrane region" description="Helical" evidence="2">
    <location>
        <begin position="183"/>
        <end position="205"/>
    </location>
</feature>
<dbReference type="GO" id="GO:0003677">
    <property type="term" value="F:DNA binding"/>
    <property type="evidence" value="ECO:0007669"/>
    <property type="project" value="InterPro"/>
</dbReference>
<feature type="domain" description="HTH cro/C1-type" evidence="3">
    <location>
        <begin position="50"/>
        <end position="106"/>
    </location>
</feature>
<dbReference type="InterPro" id="IPR036365">
    <property type="entry name" value="PGBD-like_sf"/>
</dbReference>
<keyword evidence="2" id="KW-1133">Transmembrane helix</keyword>
<evidence type="ECO:0000259" key="3">
    <source>
        <dbReference type="SMART" id="SM00530"/>
    </source>
</evidence>
<evidence type="ECO:0000256" key="2">
    <source>
        <dbReference type="SAM" id="Phobius"/>
    </source>
</evidence>
<dbReference type="EMBL" id="PGGW01000060">
    <property type="protein sequence ID" value="PJE96122.1"/>
    <property type="molecule type" value="Genomic_DNA"/>
</dbReference>
<dbReference type="InterPro" id="IPR036366">
    <property type="entry name" value="PGBDSf"/>
</dbReference>
<dbReference type="InterPro" id="IPR010982">
    <property type="entry name" value="Lambda_DNA-bd_dom_sf"/>
</dbReference>
<dbReference type="SUPFAM" id="SSF47090">
    <property type="entry name" value="PGBD-like"/>
    <property type="match status" value="1"/>
</dbReference>
<keyword evidence="2" id="KW-0472">Membrane</keyword>
<evidence type="ECO:0000313" key="5">
    <source>
        <dbReference type="Proteomes" id="UP000230407"/>
    </source>
</evidence>
<dbReference type="SMART" id="SM00530">
    <property type="entry name" value="HTH_XRE"/>
    <property type="match status" value="1"/>
</dbReference>
<gene>
    <name evidence="4" type="ORF">CUT44_20260</name>
</gene>
<protein>
    <submittedName>
        <fullName evidence="4">Peptidoglycan-binding protein</fullName>
    </submittedName>
</protein>
<reference evidence="4 5" key="1">
    <citation type="submission" date="2017-11" db="EMBL/GenBank/DDBJ databases">
        <title>Streptomyces carmine sp. nov., a novel actinomycete isolated from Sophora alopecuroides in Xinjiang, China.</title>
        <authorList>
            <person name="Wang Y."/>
            <person name="Luo X."/>
            <person name="Wan C."/>
            <person name="Zhang L."/>
        </authorList>
    </citation>
    <scope>NUCLEOTIDE SEQUENCE [LARGE SCALE GENOMIC DNA]</scope>
    <source>
        <strain evidence="4 5">TRM SA0054</strain>
    </source>
</reference>
<keyword evidence="5" id="KW-1185">Reference proteome</keyword>
<sequence>MPATPRCVRFPSDPSLAPLTPIRWPRHRADPRLGRGSGMGHDGTSELAAALRDLKGRTGHSFETLATRTGISRSALHRYCSGKSVPAVFGTVERFAKRCGADRDELVELHRLWALATESSGPPAPESRPESRPERRPGPVTTAPPAAVPAASPAAAPVPSWSRQPPVRILAALRPSVRQWPRLLAGVLATAVAGAVLIAGVRGAAEAADDERLLLSDACPDTIGQGQQGECVREVQRLIAGAGGRTAADGRFVGDTRRAVLAFQTLAEVRPNGVVDRATKQALYEGGVSLATWDRDRITDHIRKVFAEDPEAAVRTAECRSLLDPHYVLSHPDASRTWGVFQISEERLRKMGATPADALDPEWNIEAAHRLWGGKDSGRWPRCLVSLEPGPRSGDG</sequence>
<dbReference type="SUPFAM" id="SSF47413">
    <property type="entry name" value="lambda repressor-like DNA-binding domains"/>
    <property type="match status" value="1"/>
</dbReference>
<keyword evidence="2" id="KW-0812">Transmembrane</keyword>
<dbReference type="Proteomes" id="UP000230407">
    <property type="component" value="Unassembled WGS sequence"/>
</dbReference>
<feature type="compositionally biased region" description="Low complexity" evidence="1">
    <location>
        <begin position="138"/>
        <end position="160"/>
    </location>
</feature>
<feature type="region of interest" description="Disordered" evidence="1">
    <location>
        <begin position="19"/>
        <end position="44"/>
    </location>
</feature>
<dbReference type="Pfam" id="PF13560">
    <property type="entry name" value="HTH_31"/>
    <property type="match status" value="1"/>
</dbReference>
<dbReference type="InterPro" id="IPR001387">
    <property type="entry name" value="Cro/C1-type_HTH"/>
</dbReference>
<accession>A0A2M8LVZ4</accession>
<dbReference type="Gene3D" id="1.10.260.40">
    <property type="entry name" value="lambda repressor-like DNA-binding domains"/>
    <property type="match status" value="1"/>
</dbReference>
<dbReference type="CDD" id="cd00093">
    <property type="entry name" value="HTH_XRE"/>
    <property type="match status" value="1"/>
</dbReference>
<proteinExistence type="predicted"/>